<dbReference type="AlphaFoldDB" id="A0A0H5RFH3"/>
<accession>A0A0H5RFH3</accession>
<name>A0A0H5RFH3_9EUKA</name>
<sequence>MGERNEELIPATSYCSLEANSSESVDNWSTLAISDHVNVPQTLADTNEDTAIFETEPDLLPEDNQSTSAMEPGETFAVPDPSTIPNRKKSIRMSLEQQFAVECRALERGFQTVCDMVKTAYVERFPRCPTPEIVLQEKASYWKISARVKQRQIEESIILFRMHFRRSKDISIDQQPSLYYAKIPNWDLPPHM</sequence>
<protein>
    <submittedName>
        <fullName evidence="1">Uncharacterized protein</fullName>
    </submittedName>
</protein>
<evidence type="ECO:0000313" key="1">
    <source>
        <dbReference type="EMBL" id="CRZ12282.1"/>
    </source>
</evidence>
<organism evidence="1">
    <name type="scientific">Spongospora subterranea</name>
    <dbReference type="NCBI Taxonomy" id="70186"/>
    <lineage>
        <taxon>Eukaryota</taxon>
        <taxon>Sar</taxon>
        <taxon>Rhizaria</taxon>
        <taxon>Endomyxa</taxon>
        <taxon>Phytomyxea</taxon>
        <taxon>Plasmodiophorida</taxon>
        <taxon>Plasmodiophoridae</taxon>
        <taxon>Spongospora</taxon>
    </lineage>
</organism>
<proteinExistence type="predicted"/>
<reference evidence="1" key="1">
    <citation type="submission" date="2015-04" db="EMBL/GenBank/DDBJ databases">
        <title>The genome sequence of the plant pathogenic Rhizarian Plasmodiophora brassicae reveals insights in its biotrophic life cycle and the origin of chitin synthesis.</title>
        <authorList>
            <person name="Schwelm A."/>
            <person name="Fogelqvist J."/>
            <person name="Knaust A."/>
            <person name="Julke S."/>
            <person name="Lilja T."/>
            <person name="Dhandapani V."/>
            <person name="Bonilla-Rosso G."/>
            <person name="Karlsson M."/>
            <person name="Shevchenko A."/>
            <person name="Choi S.R."/>
            <person name="Kim H.G."/>
            <person name="Park J.Y."/>
            <person name="Lim Y.P."/>
            <person name="Ludwig-Muller J."/>
            <person name="Dixelius C."/>
        </authorList>
    </citation>
    <scope>NUCLEOTIDE SEQUENCE</scope>
    <source>
        <tissue evidence="1">Potato root galls</tissue>
    </source>
</reference>
<dbReference type="EMBL" id="HACM01011840">
    <property type="protein sequence ID" value="CRZ12282.1"/>
    <property type="molecule type" value="Transcribed_RNA"/>
</dbReference>